<gene>
    <name evidence="1" type="ORF">NHX12_023788</name>
</gene>
<keyword evidence="2" id="KW-1185">Reference proteome</keyword>
<name>A0A9Q0ISE6_9TELE</name>
<protein>
    <submittedName>
        <fullName evidence="1">Uncharacterized protein</fullName>
    </submittedName>
</protein>
<sequence length="67" mass="7831">MTALRLNYNYTTTKLGLHYDYTTTTLRLHYVYSVVNSHTWSQMDQQNMVMPPPLYSRWGMDAGSVPI</sequence>
<proteinExistence type="predicted"/>
<dbReference type="Proteomes" id="UP001148018">
    <property type="component" value="Unassembled WGS sequence"/>
</dbReference>
<accession>A0A9Q0ISE6</accession>
<reference evidence="1" key="1">
    <citation type="submission" date="2022-07" db="EMBL/GenBank/DDBJ databases">
        <title>Chromosome-level genome of Muraenolepis orangiensis.</title>
        <authorList>
            <person name="Kim J."/>
        </authorList>
    </citation>
    <scope>NUCLEOTIDE SEQUENCE</scope>
    <source>
        <strain evidence="1">KU_S4_2022</strain>
        <tissue evidence="1">Muscle</tissue>
    </source>
</reference>
<organism evidence="1 2">
    <name type="scientific">Muraenolepis orangiensis</name>
    <name type="common">Patagonian moray cod</name>
    <dbReference type="NCBI Taxonomy" id="630683"/>
    <lineage>
        <taxon>Eukaryota</taxon>
        <taxon>Metazoa</taxon>
        <taxon>Chordata</taxon>
        <taxon>Craniata</taxon>
        <taxon>Vertebrata</taxon>
        <taxon>Euteleostomi</taxon>
        <taxon>Actinopterygii</taxon>
        <taxon>Neopterygii</taxon>
        <taxon>Teleostei</taxon>
        <taxon>Neoteleostei</taxon>
        <taxon>Acanthomorphata</taxon>
        <taxon>Zeiogadaria</taxon>
        <taxon>Gadariae</taxon>
        <taxon>Gadiformes</taxon>
        <taxon>Muraenolepidoidei</taxon>
        <taxon>Muraenolepididae</taxon>
        <taxon>Muraenolepis</taxon>
    </lineage>
</organism>
<dbReference type="AlphaFoldDB" id="A0A9Q0ISE6"/>
<evidence type="ECO:0000313" key="2">
    <source>
        <dbReference type="Proteomes" id="UP001148018"/>
    </source>
</evidence>
<evidence type="ECO:0000313" key="1">
    <source>
        <dbReference type="EMBL" id="KAJ3609264.1"/>
    </source>
</evidence>
<comment type="caution">
    <text evidence="1">The sequence shown here is derived from an EMBL/GenBank/DDBJ whole genome shotgun (WGS) entry which is preliminary data.</text>
</comment>
<dbReference type="EMBL" id="JANIIK010000039">
    <property type="protein sequence ID" value="KAJ3609264.1"/>
    <property type="molecule type" value="Genomic_DNA"/>
</dbReference>